<evidence type="ECO:0000256" key="1">
    <source>
        <dbReference type="ARBA" id="ARBA00023125"/>
    </source>
</evidence>
<dbReference type="InterPro" id="IPR050639">
    <property type="entry name" value="SSR_resolvase"/>
</dbReference>
<feature type="domain" description="Resolvase/invertase-type recombinase catalytic" evidence="3">
    <location>
        <begin position="5"/>
        <end position="152"/>
    </location>
</feature>
<dbReference type="PROSITE" id="PS51736">
    <property type="entry name" value="RECOMBINASES_3"/>
    <property type="match status" value="1"/>
</dbReference>
<evidence type="ECO:0000313" key="5">
    <source>
        <dbReference type="EMBL" id="QGJ94712.1"/>
    </source>
</evidence>
<dbReference type="InterPro" id="IPR011109">
    <property type="entry name" value="DNA_bind_recombinase_dom"/>
</dbReference>
<dbReference type="Gene3D" id="3.90.1750.20">
    <property type="entry name" value="Putative Large Serine Recombinase, Chain B, Domain 2"/>
    <property type="match status" value="1"/>
</dbReference>
<dbReference type="InterPro" id="IPR006119">
    <property type="entry name" value="Resolv_N"/>
</dbReference>
<protein>
    <submittedName>
        <fullName evidence="5">Serine integrase</fullName>
    </submittedName>
</protein>
<dbReference type="PANTHER" id="PTHR30461">
    <property type="entry name" value="DNA-INVERTASE FROM LAMBDOID PROPHAGE"/>
    <property type="match status" value="1"/>
</dbReference>
<keyword evidence="1" id="KW-0238">DNA-binding</keyword>
<dbReference type="InterPro" id="IPR038109">
    <property type="entry name" value="DNA_bind_recomb_sf"/>
</dbReference>
<evidence type="ECO:0000259" key="3">
    <source>
        <dbReference type="PROSITE" id="PS51736"/>
    </source>
</evidence>
<dbReference type="EMBL" id="MN586038">
    <property type="protein sequence ID" value="QGJ94712.1"/>
    <property type="molecule type" value="Genomic_DNA"/>
</dbReference>
<dbReference type="Proteomes" id="UP000427921">
    <property type="component" value="Segment"/>
</dbReference>
<dbReference type="GO" id="GO:0003677">
    <property type="term" value="F:DNA binding"/>
    <property type="evidence" value="ECO:0007669"/>
    <property type="project" value="UniProtKB-KW"/>
</dbReference>
<dbReference type="PROSITE" id="PS51737">
    <property type="entry name" value="RECOMBINASE_DNA_BIND"/>
    <property type="match status" value="1"/>
</dbReference>
<dbReference type="GO" id="GO:0000150">
    <property type="term" value="F:DNA strand exchange activity"/>
    <property type="evidence" value="ECO:0007669"/>
    <property type="project" value="InterPro"/>
</dbReference>
<evidence type="ECO:0000259" key="4">
    <source>
        <dbReference type="PROSITE" id="PS51737"/>
    </source>
</evidence>
<dbReference type="InterPro" id="IPR036162">
    <property type="entry name" value="Resolvase-like_N_sf"/>
</dbReference>
<dbReference type="SUPFAM" id="SSF53041">
    <property type="entry name" value="Resolvase-like"/>
    <property type="match status" value="1"/>
</dbReference>
<dbReference type="Gene3D" id="3.40.50.1390">
    <property type="entry name" value="Resolvase, N-terminal catalytic domain"/>
    <property type="match status" value="1"/>
</dbReference>
<evidence type="ECO:0000313" key="6">
    <source>
        <dbReference type="Proteomes" id="UP000427921"/>
    </source>
</evidence>
<organism evidence="5 6">
    <name type="scientific">Mycobacterium phage WalterMcMickey</name>
    <dbReference type="NCBI Taxonomy" id="2656614"/>
    <lineage>
        <taxon>Viruses</taxon>
        <taxon>Duplodnaviria</taxon>
        <taxon>Heunggongvirae</taxon>
        <taxon>Uroviricota</taxon>
        <taxon>Caudoviricetes</taxon>
        <taxon>Fromanvirus</taxon>
        <taxon>Fromanvirus twister</taxon>
    </lineage>
</organism>
<dbReference type="SMART" id="SM00857">
    <property type="entry name" value="Resolvase"/>
    <property type="match status" value="1"/>
</dbReference>
<evidence type="ECO:0000256" key="2">
    <source>
        <dbReference type="ARBA" id="ARBA00023172"/>
    </source>
</evidence>
<feature type="domain" description="Recombinase" evidence="4">
    <location>
        <begin position="160"/>
        <end position="276"/>
    </location>
</feature>
<proteinExistence type="predicted"/>
<accession>A0A649VRY4</accession>
<sequence length="477" mass="53858">MAGQRVLGRIRLSRLTEESTSAARQRELIQQWADMNEHTVVGWAEDLDVSGSIDPFDSPSLGPWFREDKRDEWDILVAWKLDRIGRRAIALNRVFGWMMDHNKTLVCVSDNIDLSTWVGRLVANVIAGVAEGELEAIRERTRAGRKKILESGRWPGGVVPYGLRPVPNPGGGWKLEVDPEPASVIHRIVEEIIAGSAVEAVANRLDEDGIPAPKGGTWLPSTIWKLCGSNHLLGHARYGGKSVRDAEGRPVLNAEPILTWDQWDALQRALEARRRGGSRTRDTSPLLGVAVCYECDKPLFHKIYKRDYGRRLYRYYHCRDKTHNQQVEAEVVETLLEESFLQRIGDLPVLERVFIPSENHEIELEEARRAIEELTPLLATVTSATMRKSLLEQLSALDSRLTELEALPTREAHWEYRETGQTYAEAWKEADTEGRRQILLRSGITLAVILAGKARNSGGSLKFDFRVPEDIEKRLSA</sequence>
<dbReference type="Pfam" id="PF07508">
    <property type="entry name" value="Recombinase"/>
    <property type="match status" value="1"/>
</dbReference>
<keyword evidence="2" id="KW-0233">DNA recombination</keyword>
<dbReference type="PANTHER" id="PTHR30461:SF2">
    <property type="entry name" value="SERINE RECOMBINASE PINE-RELATED"/>
    <property type="match status" value="1"/>
</dbReference>
<name>A0A649VRY4_9CAUD</name>
<reference evidence="5 6" key="1">
    <citation type="submission" date="2019-10" db="EMBL/GenBank/DDBJ databases">
        <authorList>
            <person name="Abad O.A."/>
            <person name="Garlena R.A."/>
            <person name="Russell D.A."/>
            <person name="Pope W.H."/>
            <person name="Jacobs-Sera D."/>
            <person name="Hatfull G.F."/>
        </authorList>
    </citation>
    <scope>NUCLEOTIDE SEQUENCE [LARGE SCALE GENOMIC DNA]</scope>
</reference>
<gene>
    <name evidence="5" type="primary">34</name>
    <name evidence="5" type="ORF">SEA_WALTERMCMICKEY_34</name>
</gene>
<dbReference type="Pfam" id="PF00239">
    <property type="entry name" value="Resolvase"/>
    <property type="match status" value="1"/>
</dbReference>
<dbReference type="CDD" id="cd00338">
    <property type="entry name" value="Ser_Recombinase"/>
    <property type="match status" value="1"/>
</dbReference>